<name>A0A3R8S456_9BURK</name>
<accession>A0A3R8S456</accession>
<comment type="caution">
    <text evidence="1">The sequence shown here is derived from an EMBL/GenBank/DDBJ whole genome shotgun (WGS) entry which is preliminary data.</text>
</comment>
<protein>
    <submittedName>
        <fullName evidence="1">Uncharacterized protein</fullName>
    </submittedName>
</protein>
<sequence length="129" mass="13755">MREVTMKDFRAFRAAFHAAHASSASQLQFTRSALASVDSMVSSGREQAAEQRGAQACANGLVKAAQLSAALEVAAVGFLGECRRPGEPVLVYLIRLGEVIDAGASGDFTAMFQMQARNGLRMVFTENPT</sequence>
<keyword evidence="2" id="KW-1185">Reference proteome</keyword>
<evidence type="ECO:0000313" key="2">
    <source>
        <dbReference type="Proteomes" id="UP000269265"/>
    </source>
</evidence>
<dbReference type="EMBL" id="RSED01000033">
    <property type="protein sequence ID" value="RRS00049.1"/>
    <property type="molecule type" value="Genomic_DNA"/>
</dbReference>
<gene>
    <name evidence="1" type="ORF">EIP75_22875</name>
</gene>
<dbReference type="AlphaFoldDB" id="A0A3R8S456"/>
<proteinExistence type="predicted"/>
<dbReference type="RefSeq" id="WP_125245517.1">
    <property type="nucleotide sequence ID" value="NZ_RSED01000033.1"/>
</dbReference>
<evidence type="ECO:0000313" key="1">
    <source>
        <dbReference type="EMBL" id="RRS00049.1"/>
    </source>
</evidence>
<dbReference type="Proteomes" id="UP000269265">
    <property type="component" value="Unassembled WGS sequence"/>
</dbReference>
<organism evidence="1 2">
    <name type="scientific">Aquabacterium soli</name>
    <dbReference type="NCBI Taxonomy" id="2493092"/>
    <lineage>
        <taxon>Bacteria</taxon>
        <taxon>Pseudomonadati</taxon>
        <taxon>Pseudomonadota</taxon>
        <taxon>Betaproteobacteria</taxon>
        <taxon>Burkholderiales</taxon>
        <taxon>Aquabacterium</taxon>
    </lineage>
</organism>
<reference evidence="1 2" key="1">
    <citation type="submission" date="2018-12" db="EMBL/GenBank/DDBJ databases">
        <title>The whole draft genome of Aquabacterium sp. SJQ9.</title>
        <authorList>
            <person name="Sun L."/>
            <person name="Gao X."/>
            <person name="Chen W."/>
            <person name="Huang K."/>
        </authorList>
    </citation>
    <scope>NUCLEOTIDE SEQUENCE [LARGE SCALE GENOMIC DNA]</scope>
    <source>
        <strain evidence="1 2">SJQ9</strain>
    </source>
</reference>